<sequence length="54" mass="6119">VNVIENLGDVYTEISSSPSKKYFLVVGISIVGLIFIFGLYCGRMTKRAMYIKRK</sequence>
<keyword evidence="3" id="KW-1185">Reference proteome</keyword>
<proteinExistence type="predicted"/>
<dbReference type="KEGG" id="dpl:KGM_214111B"/>
<gene>
    <name evidence="2" type="ORF">KGM_214111B</name>
</gene>
<protein>
    <submittedName>
        <fullName evidence="2">MG-160</fullName>
    </submittedName>
</protein>
<comment type="caution">
    <text evidence="2">The sequence shown here is derived from an EMBL/GenBank/DDBJ whole genome shotgun (WGS) entry which is preliminary data.</text>
</comment>
<feature type="transmembrane region" description="Helical" evidence="1">
    <location>
        <begin position="22"/>
        <end position="42"/>
    </location>
</feature>
<evidence type="ECO:0000313" key="2">
    <source>
        <dbReference type="EMBL" id="OWR44042.1"/>
    </source>
</evidence>
<reference evidence="2 3" key="1">
    <citation type="journal article" date="2011" name="Cell">
        <title>The monarch butterfly genome yields insights into long-distance migration.</title>
        <authorList>
            <person name="Zhan S."/>
            <person name="Merlin C."/>
            <person name="Boore J.L."/>
            <person name="Reppert S.M."/>
        </authorList>
    </citation>
    <scope>NUCLEOTIDE SEQUENCE [LARGE SCALE GENOMIC DNA]</scope>
    <source>
        <strain evidence="2">F-2</strain>
    </source>
</reference>
<organism evidence="2 3">
    <name type="scientific">Danaus plexippus plexippus</name>
    <dbReference type="NCBI Taxonomy" id="278856"/>
    <lineage>
        <taxon>Eukaryota</taxon>
        <taxon>Metazoa</taxon>
        <taxon>Ecdysozoa</taxon>
        <taxon>Arthropoda</taxon>
        <taxon>Hexapoda</taxon>
        <taxon>Insecta</taxon>
        <taxon>Pterygota</taxon>
        <taxon>Neoptera</taxon>
        <taxon>Endopterygota</taxon>
        <taxon>Lepidoptera</taxon>
        <taxon>Glossata</taxon>
        <taxon>Ditrysia</taxon>
        <taxon>Papilionoidea</taxon>
        <taxon>Nymphalidae</taxon>
        <taxon>Danainae</taxon>
        <taxon>Danaini</taxon>
        <taxon>Danaina</taxon>
        <taxon>Danaus</taxon>
        <taxon>Danaus</taxon>
    </lineage>
</organism>
<accession>A0A212ERB8</accession>
<keyword evidence="1" id="KW-1133">Transmembrane helix</keyword>
<evidence type="ECO:0000256" key="1">
    <source>
        <dbReference type="SAM" id="Phobius"/>
    </source>
</evidence>
<dbReference type="Proteomes" id="UP000007151">
    <property type="component" value="Unassembled WGS sequence"/>
</dbReference>
<dbReference type="EMBL" id="AGBW02013052">
    <property type="protein sequence ID" value="OWR44042.1"/>
    <property type="molecule type" value="Genomic_DNA"/>
</dbReference>
<feature type="non-terminal residue" evidence="2">
    <location>
        <position position="1"/>
    </location>
</feature>
<keyword evidence="1" id="KW-0812">Transmembrane</keyword>
<evidence type="ECO:0000313" key="3">
    <source>
        <dbReference type="Proteomes" id="UP000007151"/>
    </source>
</evidence>
<dbReference type="STRING" id="278856.A0A212ERB8"/>
<dbReference type="InParanoid" id="A0A212ERB8"/>
<keyword evidence="1" id="KW-0472">Membrane</keyword>
<name>A0A212ERB8_DANPL</name>
<dbReference type="AlphaFoldDB" id="A0A212ERB8"/>